<organism evidence="2 3">
    <name type="scientific">Didymella heteroderae</name>
    <dbReference type="NCBI Taxonomy" id="1769908"/>
    <lineage>
        <taxon>Eukaryota</taxon>
        <taxon>Fungi</taxon>
        <taxon>Dikarya</taxon>
        <taxon>Ascomycota</taxon>
        <taxon>Pezizomycotina</taxon>
        <taxon>Dothideomycetes</taxon>
        <taxon>Pleosporomycetidae</taxon>
        <taxon>Pleosporales</taxon>
        <taxon>Pleosporineae</taxon>
        <taxon>Didymellaceae</taxon>
        <taxon>Didymella</taxon>
    </lineage>
</organism>
<sequence length="595" mass="67399">MSKSFEKWFSQQSPDRELIKPLRELNLGREEWSSSVLTLLNAKGNEDEQLSKASHNLYDCTLADANKRILQLSSEYATTHASAQGQMMITLNALKTLSMERELSSVRKAGVGTQRVLANVGSFLQSFSGVAEIVKAADQQFGGLAYGTVMVLTMVAVRKTDREGLIADVLEELGHAFPRLNVLEYLEPRKSLRDLVVGAFELAIRFCRQATEYCAGSSLRRVRDASTKDDLLKTVTRLRIKLSEIHKEVEIVMMEDLRAIRQKLHEMAAKLDNAAMEISDSNILLHDVHAQGKDAHATGEDTNLRVREGQAWMERQERSKAQKSYLAQLKKDLGLRSIANTTDAIARTTRLLEQLSDDQEQKGKVAKSLRFEDLRSDVCFWGWYRNSRSSLLVLGGHNFTDTEDDQDATSWLSYSSIWVATESLRNDDHTLCFFAKTKDAVRSHQRHTFWYIIRTFIYSLAQTLSEELMEKQEAILSKYDTSAWNDADSVEAIEGMGRLLITLLSDLSHSSTVTVVIDRIDYCQWAKFKGKGVDGMVHAVRFLVQLVRDPSLRHLRVKVLLVMSAASARNVGEKLSWAQGDQFEVRSDWDQEFED</sequence>
<keyword evidence="3" id="KW-1185">Reference proteome</keyword>
<protein>
    <recommendedName>
        <fullName evidence="1">DUF7708 domain-containing protein</fullName>
    </recommendedName>
</protein>
<proteinExistence type="predicted"/>
<comment type="caution">
    <text evidence="2">The sequence shown here is derived from an EMBL/GenBank/DDBJ whole genome shotgun (WGS) entry which is preliminary data.</text>
</comment>
<dbReference type="EMBL" id="SWKV01000059">
    <property type="protein sequence ID" value="KAF3035290.1"/>
    <property type="molecule type" value="Genomic_DNA"/>
</dbReference>
<dbReference type="AlphaFoldDB" id="A0A9P4WL61"/>
<feature type="domain" description="DUF7708" evidence="1">
    <location>
        <begin position="116"/>
        <end position="250"/>
    </location>
</feature>
<gene>
    <name evidence="2" type="ORF">E8E12_001785</name>
</gene>
<accession>A0A9P4WL61</accession>
<dbReference type="Proteomes" id="UP000758155">
    <property type="component" value="Unassembled WGS sequence"/>
</dbReference>
<reference evidence="2" key="1">
    <citation type="submission" date="2019-04" db="EMBL/GenBank/DDBJ databases">
        <title>Sequencing of skin fungus with MAO and IRED activity.</title>
        <authorList>
            <person name="Marsaioli A.J."/>
            <person name="Bonatto J.M.C."/>
            <person name="Reis Junior O."/>
        </authorList>
    </citation>
    <scope>NUCLEOTIDE SEQUENCE</scope>
    <source>
        <strain evidence="2">28M1</strain>
    </source>
</reference>
<dbReference type="Pfam" id="PF24809">
    <property type="entry name" value="DUF7708"/>
    <property type="match status" value="1"/>
</dbReference>
<evidence type="ECO:0000259" key="1">
    <source>
        <dbReference type="Pfam" id="PF24809"/>
    </source>
</evidence>
<dbReference type="InterPro" id="IPR056125">
    <property type="entry name" value="DUF7708"/>
</dbReference>
<evidence type="ECO:0000313" key="3">
    <source>
        <dbReference type="Proteomes" id="UP000758155"/>
    </source>
</evidence>
<name>A0A9P4WL61_9PLEO</name>
<evidence type="ECO:0000313" key="2">
    <source>
        <dbReference type="EMBL" id="KAF3035290.1"/>
    </source>
</evidence>
<dbReference type="OrthoDB" id="5389929at2759"/>